<reference evidence="2" key="1">
    <citation type="journal article" date="2014" name="Science">
        <title>Ancient hybridizations among the ancestral genomes of bread wheat.</title>
        <authorList>
            <consortium name="International Wheat Genome Sequencing Consortium,"/>
            <person name="Marcussen T."/>
            <person name="Sandve S.R."/>
            <person name="Heier L."/>
            <person name="Spannagl M."/>
            <person name="Pfeifer M."/>
            <person name="Jakobsen K.S."/>
            <person name="Wulff B.B."/>
            <person name="Steuernagel B."/>
            <person name="Mayer K.F."/>
            <person name="Olsen O.A."/>
        </authorList>
    </citation>
    <scope>NUCLEOTIDE SEQUENCE [LARGE SCALE GENOMIC DNA]</scope>
    <source>
        <strain evidence="2">cv. AL8/78</strain>
    </source>
</reference>
<reference evidence="1" key="4">
    <citation type="submission" date="2019-03" db="UniProtKB">
        <authorList>
            <consortium name="EnsemblPlants"/>
        </authorList>
    </citation>
    <scope>IDENTIFICATION</scope>
</reference>
<sequence length="40" mass="4508">LLIPDYDLAIQQLEAASPGFARDESDQTLPFCMKPNFPVR</sequence>
<reference evidence="1" key="3">
    <citation type="journal article" date="2017" name="Nature">
        <title>Genome sequence of the progenitor of the wheat D genome Aegilops tauschii.</title>
        <authorList>
            <person name="Luo M.C."/>
            <person name="Gu Y.Q."/>
            <person name="Puiu D."/>
            <person name="Wang H."/>
            <person name="Twardziok S.O."/>
            <person name="Deal K.R."/>
            <person name="Huo N."/>
            <person name="Zhu T."/>
            <person name="Wang L."/>
            <person name="Wang Y."/>
            <person name="McGuire P.E."/>
            <person name="Liu S."/>
            <person name="Long H."/>
            <person name="Ramasamy R.K."/>
            <person name="Rodriguez J.C."/>
            <person name="Van S.L."/>
            <person name="Yuan L."/>
            <person name="Wang Z."/>
            <person name="Xia Z."/>
            <person name="Xiao L."/>
            <person name="Anderson O.D."/>
            <person name="Ouyang S."/>
            <person name="Liang Y."/>
            <person name="Zimin A.V."/>
            <person name="Pertea G."/>
            <person name="Qi P."/>
            <person name="Bennetzen J.L."/>
            <person name="Dai X."/>
            <person name="Dawson M.W."/>
            <person name="Muller H.G."/>
            <person name="Kugler K."/>
            <person name="Rivarola-Duarte L."/>
            <person name="Spannagl M."/>
            <person name="Mayer K.F.X."/>
            <person name="Lu F.H."/>
            <person name="Bevan M.W."/>
            <person name="Leroy P."/>
            <person name="Li P."/>
            <person name="You F.M."/>
            <person name="Sun Q."/>
            <person name="Liu Z."/>
            <person name="Lyons E."/>
            <person name="Wicker T."/>
            <person name="Salzberg S.L."/>
            <person name="Devos K.M."/>
            <person name="Dvorak J."/>
        </authorList>
    </citation>
    <scope>NUCLEOTIDE SEQUENCE [LARGE SCALE GENOMIC DNA]</scope>
    <source>
        <strain evidence="1">cv. AL8/78</strain>
    </source>
</reference>
<dbReference type="EnsemblPlants" id="AET7Gv20524400.18">
    <property type="protein sequence ID" value="AET7Gv20524400.18"/>
    <property type="gene ID" value="AET7Gv20524400"/>
</dbReference>
<reference evidence="2" key="2">
    <citation type="journal article" date="2017" name="Nat. Plants">
        <title>The Aegilops tauschii genome reveals multiple impacts of transposons.</title>
        <authorList>
            <person name="Zhao G."/>
            <person name="Zou C."/>
            <person name="Li K."/>
            <person name="Wang K."/>
            <person name="Li T."/>
            <person name="Gao L."/>
            <person name="Zhang X."/>
            <person name="Wang H."/>
            <person name="Yang Z."/>
            <person name="Liu X."/>
            <person name="Jiang W."/>
            <person name="Mao L."/>
            <person name="Kong X."/>
            <person name="Jiao Y."/>
            <person name="Jia J."/>
        </authorList>
    </citation>
    <scope>NUCLEOTIDE SEQUENCE [LARGE SCALE GENOMIC DNA]</scope>
    <source>
        <strain evidence="2">cv. AL8/78</strain>
    </source>
</reference>
<evidence type="ECO:0000313" key="2">
    <source>
        <dbReference type="Proteomes" id="UP000015105"/>
    </source>
</evidence>
<dbReference type="Proteomes" id="UP000015105">
    <property type="component" value="Chromosome 7D"/>
</dbReference>
<reference evidence="1" key="5">
    <citation type="journal article" date="2021" name="G3 (Bethesda)">
        <title>Aegilops tauschii genome assembly Aet v5.0 features greater sequence contiguity and improved annotation.</title>
        <authorList>
            <person name="Wang L."/>
            <person name="Zhu T."/>
            <person name="Rodriguez J.C."/>
            <person name="Deal K.R."/>
            <person name="Dubcovsky J."/>
            <person name="McGuire P.E."/>
            <person name="Lux T."/>
            <person name="Spannagl M."/>
            <person name="Mayer K.F.X."/>
            <person name="Baldrich P."/>
            <person name="Meyers B.C."/>
            <person name="Huo N."/>
            <person name="Gu Y.Q."/>
            <person name="Zhou H."/>
            <person name="Devos K.M."/>
            <person name="Bennetzen J.L."/>
            <person name="Unver T."/>
            <person name="Budak H."/>
            <person name="Gulick P.J."/>
            <person name="Galiba G."/>
            <person name="Kalapos B."/>
            <person name="Nelson D.R."/>
            <person name="Li P."/>
            <person name="You F.M."/>
            <person name="Luo M.C."/>
            <person name="Dvorak J."/>
        </authorList>
    </citation>
    <scope>NUCLEOTIDE SEQUENCE [LARGE SCALE GENOMIC DNA]</scope>
    <source>
        <strain evidence="1">cv. AL8/78</strain>
    </source>
</reference>
<organism evidence="1 2">
    <name type="scientific">Aegilops tauschii subsp. strangulata</name>
    <name type="common">Goatgrass</name>
    <dbReference type="NCBI Taxonomy" id="200361"/>
    <lineage>
        <taxon>Eukaryota</taxon>
        <taxon>Viridiplantae</taxon>
        <taxon>Streptophyta</taxon>
        <taxon>Embryophyta</taxon>
        <taxon>Tracheophyta</taxon>
        <taxon>Spermatophyta</taxon>
        <taxon>Magnoliopsida</taxon>
        <taxon>Liliopsida</taxon>
        <taxon>Poales</taxon>
        <taxon>Poaceae</taxon>
        <taxon>BOP clade</taxon>
        <taxon>Pooideae</taxon>
        <taxon>Triticodae</taxon>
        <taxon>Triticeae</taxon>
        <taxon>Triticinae</taxon>
        <taxon>Aegilops</taxon>
    </lineage>
</organism>
<dbReference type="AlphaFoldDB" id="A0A453RBB3"/>
<name>A0A453RBB3_AEGTS</name>
<dbReference type="Gramene" id="AET7Gv20524400.18">
    <property type="protein sequence ID" value="AET7Gv20524400.18"/>
    <property type="gene ID" value="AET7Gv20524400"/>
</dbReference>
<accession>A0A453RBB3</accession>
<protein>
    <submittedName>
        <fullName evidence="1">Uncharacterized protein</fullName>
    </submittedName>
</protein>
<proteinExistence type="predicted"/>
<keyword evidence="2" id="KW-1185">Reference proteome</keyword>
<evidence type="ECO:0000313" key="1">
    <source>
        <dbReference type="EnsemblPlants" id="AET7Gv20524400.18"/>
    </source>
</evidence>